<keyword evidence="3" id="KW-0560">Oxidoreductase</keyword>
<keyword evidence="6" id="KW-1185">Reference proteome</keyword>
<evidence type="ECO:0000256" key="1">
    <source>
        <dbReference type="ARBA" id="ARBA00005725"/>
    </source>
</evidence>
<feature type="domain" description="NmrA-like" evidence="4">
    <location>
        <begin position="3"/>
        <end position="235"/>
    </location>
</feature>
<dbReference type="PANTHER" id="PTHR47706:SF4">
    <property type="entry name" value="NMRA-LIKE DOMAIN-CONTAINING PROTEIN"/>
    <property type="match status" value="1"/>
</dbReference>
<proteinExistence type="inferred from homology"/>
<dbReference type="GO" id="GO:0016491">
    <property type="term" value="F:oxidoreductase activity"/>
    <property type="evidence" value="ECO:0007669"/>
    <property type="project" value="UniProtKB-KW"/>
</dbReference>
<keyword evidence="2" id="KW-0521">NADP</keyword>
<sequence length="316" mass="34216">MPTVAVAGGTGHIGRTLVEAIQGAGKHKVLILSRQPKPELEDELGVPIIVVDYSNVEALANILEAHDVHIVVSALTMMSMSGAPGPSEIPLIRAVDASKVTKRIVSSDWGFPHTPENAAGLSSIGPKLEAQAVLKTMSNLVSTVVQNGYFMDYWGVPVVKSYMQPSTSILDIPNAAAGIPGTGNEPIIFSHTTDVAKFVAALLDSDEWDPVSYVVGDKLTWNEFLGFAEDVRGVKFDVAYDDIEKLRNGEITELPGQVAIYPFYPKEALQKVLAGIECFMAEGAFNYETPTTLNEKFPNFQPIKVKDMLQKAWSKA</sequence>
<dbReference type="SUPFAM" id="SSF51735">
    <property type="entry name" value="NAD(P)-binding Rossmann-fold domains"/>
    <property type="match status" value="1"/>
</dbReference>
<dbReference type="EMBL" id="JAGMUU010000022">
    <property type="protein sequence ID" value="KAH7127739.1"/>
    <property type="molecule type" value="Genomic_DNA"/>
</dbReference>
<evidence type="ECO:0000313" key="5">
    <source>
        <dbReference type="EMBL" id="KAH7127739.1"/>
    </source>
</evidence>
<comment type="similarity">
    <text evidence="1">Belongs to the NmrA-type oxidoreductase family. Isoflavone reductase subfamily.</text>
</comment>
<dbReference type="OrthoDB" id="419598at2759"/>
<evidence type="ECO:0000256" key="2">
    <source>
        <dbReference type="ARBA" id="ARBA00022857"/>
    </source>
</evidence>
<dbReference type="InterPro" id="IPR008030">
    <property type="entry name" value="NmrA-like"/>
</dbReference>
<dbReference type="InterPro" id="IPR036291">
    <property type="entry name" value="NAD(P)-bd_dom_sf"/>
</dbReference>
<dbReference type="Pfam" id="PF05368">
    <property type="entry name" value="NmrA"/>
    <property type="match status" value="1"/>
</dbReference>
<gene>
    <name evidence="5" type="ORF">B0J13DRAFT_645737</name>
</gene>
<dbReference type="Gene3D" id="3.90.25.10">
    <property type="entry name" value="UDP-galactose 4-epimerase, domain 1"/>
    <property type="match status" value="1"/>
</dbReference>
<name>A0A9P9DZ69_9HYPO</name>
<dbReference type="AlphaFoldDB" id="A0A9P9DZ69"/>
<dbReference type="PANTHER" id="PTHR47706">
    <property type="entry name" value="NMRA-LIKE FAMILY PROTEIN"/>
    <property type="match status" value="1"/>
</dbReference>
<evidence type="ECO:0000256" key="3">
    <source>
        <dbReference type="ARBA" id="ARBA00023002"/>
    </source>
</evidence>
<dbReference type="InterPro" id="IPR051609">
    <property type="entry name" value="NmrA/Isoflavone_reductase-like"/>
</dbReference>
<evidence type="ECO:0000313" key="6">
    <source>
        <dbReference type="Proteomes" id="UP000717696"/>
    </source>
</evidence>
<accession>A0A9P9DZ69</accession>
<comment type="caution">
    <text evidence="5">The sequence shown here is derived from an EMBL/GenBank/DDBJ whole genome shotgun (WGS) entry which is preliminary data.</text>
</comment>
<dbReference type="Gene3D" id="3.40.50.720">
    <property type="entry name" value="NAD(P)-binding Rossmann-like Domain"/>
    <property type="match status" value="1"/>
</dbReference>
<evidence type="ECO:0000259" key="4">
    <source>
        <dbReference type="Pfam" id="PF05368"/>
    </source>
</evidence>
<organism evidence="5 6">
    <name type="scientific">Dactylonectria estremocensis</name>
    <dbReference type="NCBI Taxonomy" id="1079267"/>
    <lineage>
        <taxon>Eukaryota</taxon>
        <taxon>Fungi</taxon>
        <taxon>Dikarya</taxon>
        <taxon>Ascomycota</taxon>
        <taxon>Pezizomycotina</taxon>
        <taxon>Sordariomycetes</taxon>
        <taxon>Hypocreomycetidae</taxon>
        <taxon>Hypocreales</taxon>
        <taxon>Nectriaceae</taxon>
        <taxon>Dactylonectria</taxon>
    </lineage>
</organism>
<dbReference type="Proteomes" id="UP000717696">
    <property type="component" value="Unassembled WGS sequence"/>
</dbReference>
<protein>
    <recommendedName>
        <fullName evidence="4">NmrA-like domain-containing protein</fullName>
    </recommendedName>
</protein>
<reference evidence="5" key="1">
    <citation type="journal article" date="2021" name="Nat. Commun.">
        <title>Genetic determinants of endophytism in the Arabidopsis root mycobiome.</title>
        <authorList>
            <person name="Mesny F."/>
            <person name="Miyauchi S."/>
            <person name="Thiergart T."/>
            <person name="Pickel B."/>
            <person name="Atanasova L."/>
            <person name="Karlsson M."/>
            <person name="Huettel B."/>
            <person name="Barry K.W."/>
            <person name="Haridas S."/>
            <person name="Chen C."/>
            <person name="Bauer D."/>
            <person name="Andreopoulos W."/>
            <person name="Pangilinan J."/>
            <person name="LaButti K."/>
            <person name="Riley R."/>
            <person name="Lipzen A."/>
            <person name="Clum A."/>
            <person name="Drula E."/>
            <person name="Henrissat B."/>
            <person name="Kohler A."/>
            <person name="Grigoriev I.V."/>
            <person name="Martin F.M."/>
            <person name="Hacquard S."/>
        </authorList>
    </citation>
    <scope>NUCLEOTIDE SEQUENCE</scope>
    <source>
        <strain evidence="5">MPI-CAGE-AT-0021</strain>
    </source>
</reference>